<evidence type="ECO:0000259" key="2">
    <source>
        <dbReference type="PROSITE" id="PS50209"/>
    </source>
</evidence>
<dbReference type="GO" id="GO:0042981">
    <property type="term" value="P:regulation of apoptotic process"/>
    <property type="evidence" value="ECO:0007669"/>
    <property type="project" value="InterPro"/>
</dbReference>
<dbReference type="SUPFAM" id="SSF47986">
    <property type="entry name" value="DEATH domain"/>
    <property type="match status" value="1"/>
</dbReference>
<proteinExistence type="predicted"/>
<dbReference type="Gene3D" id="1.10.533.10">
    <property type="entry name" value="Death Domain, Fas"/>
    <property type="match status" value="1"/>
</dbReference>
<dbReference type="SMART" id="SM00114">
    <property type="entry name" value="CARD"/>
    <property type="match status" value="1"/>
</dbReference>
<dbReference type="PANTHER" id="PTHR15034">
    <property type="entry name" value="DEATH DOMAIN-CONTAINING PROTEIN CRADD"/>
    <property type="match status" value="1"/>
</dbReference>
<feature type="region of interest" description="Disordered" evidence="1">
    <location>
        <begin position="26"/>
        <end position="66"/>
    </location>
</feature>
<comment type="caution">
    <text evidence="3">The sequence shown here is derived from an EMBL/GenBank/DDBJ whole genome shotgun (WGS) entry which is preliminary data.</text>
</comment>
<protein>
    <recommendedName>
        <fullName evidence="2">CARD domain-containing protein</fullName>
    </recommendedName>
</protein>
<dbReference type="GO" id="GO:0002020">
    <property type="term" value="F:protease binding"/>
    <property type="evidence" value="ECO:0007669"/>
    <property type="project" value="InterPro"/>
</dbReference>
<dbReference type="Pfam" id="PF20694">
    <property type="entry name" value="TRADD-like_N"/>
    <property type="match status" value="1"/>
</dbReference>
<evidence type="ECO:0000313" key="4">
    <source>
        <dbReference type="Proteomes" id="UP000678393"/>
    </source>
</evidence>
<feature type="domain" description="CARD" evidence="2">
    <location>
        <begin position="113"/>
        <end position="202"/>
    </location>
</feature>
<gene>
    <name evidence="3" type="ORF">CUNI_LOCUS942</name>
</gene>
<evidence type="ECO:0000256" key="1">
    <source>
        <dbReference type="SAM" id="MobiDB-lite"/>
    </source>
</evidence>
<dbReference type="GO" id="GO:0070513">
    <property type="term" value="F:death domain binding"/>
    <property type="evidence" value="ECO:0007669"/>
    <property type="project" value="InterPro"/>
</dbReference>
<sequence length="370" mass="41852">MADQESYASGNDIVEQIRKLLEQKEKIERRERQQQEQRSNLLKDSLSTQRPSNSSGSREGERNQEDISDSLNASLAQLRSLQQSSLNVSKEGALDDSRDNSQRSSDDADDDRMSAEHKEALRSNRDILVENMTADDIFNDLLSKRILSNTDVNRIKEKNTTEAINEELLNVLTKRSDRAFHVFVAALRRTLQGWLANRIDPDSQQKNKRKRRTGEIDVNLNCEQVVPASKKRHTCSCREVEEQILTMAKGAFSLIRRRDASASSFEQFKKELKQTNEAIAETMETVNALKILCRHGEITDMTAGSVCFTICCSSLAACQALWEAYESGTLLQAFQQGLVTPALLRLCNAKQICLCVRISRLEYLTCALEL</sequence>
<dbReference type="InterPro" id="IPR001315">
    <property type="entry name" value="CARD"/>
</dbReference>
<dbReference type="OrthoDB" id="6162777at2759"/>
<reference evidence="3" key="1">
    <citation type="submission" date="2021-04" db="EMBL/GenBank/DDBJ databases">
        <authorList>
            <consortium name="Molecular Ecology Group"/>
        </authorList>
    </citation>
    <scope>NUCLEOTIDE SEQUENCE</scope>
</reference>
<name>A0A8S3YFV2_9EUPU</name>
<feature type="region of interest" description="Disordered" evidence="1">
    <location>
        <begin position="85"/>
        <end position="119"/>
    </location>
</feature>
<accession>A0A8S3YFV2</accession>
<dbReference type="AlphaFoldDB" id="A0A8S3YFV2"/>
<dbReference type="EMBL" id="CAJHNH020000113">
    <property type="protein sequence ID" value="CAG5115384.1"/>
    <property type="molecule type" value="Genomic_DNA"/>
</dbReference>
<dbReference type="PANTHER" id="PTHR15034:SF5">
    <property type="entry name" value="DEATH DOMAIN-CONTAINING PROTEIN CRADD"/>
    <property type="match status" value="1"/>
</dbReference>
<dbReference type="Pfam" id="PF00619">
    <property type="entry name" value="CARD"/>
    <property type="match status" value="1"/>
</dbReference>
<dbReference type="CDD" id="cd01671">
    <property type="entry name" value="CARD"/>
    <property type="match status" value="1"/>
</dbReference>
<dbReference type="PROSITE" id="PS50209">
    <property type="entry name" value="CARD"/>
    <property type="match status" value="1"/>
</dbReference>
<dbReference type="InterPro" id="IPR011029">
    <property type="entry name" value="DEATH-like_dom_sf"/>
</dbReference>
<evidence type="ECO:0000313" key="3">
    <source>
        <dbReference type="EMBL" id="CAG5115384.1"/>
    </source>
</evidence>
<feature type="compositionally biased region" description="Polar residues" evidence="1">
    <location>
        <begin position="39"/>
        <end position="57"/>
    </location>
</feature>
<feature type="compositionally biased region" description="Basic and acidic residues" evidence="1">
    <location>
        <begin position="26"/>
        <end position="35"/>
    </location>
</feature>
<dbReference type="InterPro" id="IPR049341">
    <property type="entry name" value="TRADD-like_N"/>
</dbReference>
<organism evidence="3 4">
    <name type="scientific">Candidula unifasciata</name>
    <dbReference type="NCBI Taxonomy" id="100452"/>
    <lineage>
        <taxon>Eukaryota</taxon>
        <taxon>Metazoa</taxon>
        <taxon>Spiralia</taxon>
        <taxon>Lophotrochozoa</taxon>
        <taxon>Mollusca</taxon>
        <taxon>Gastropoda</taxon>
        <taxon>Heterobranchia</taxon>
        <taxon>Euthyneura</taxon>
        <taxon>Panpulmonata</taxon>
        <taxon>Eupulmonata</taxon>
        <taxon>Stylommatophora</taxon>
        <taxon>Helicina</taxon>
        <taxon>Helicoidea</taxon>
        <taxon>Geomitridae</taxon>
        <taxon>Candidula</taxon>
    </lineage>
</organism>
<feature type="non-terminal residue" evidence="3">
    <location>
        <position position="1"/>
    </location>
</feature>
<dbReference type="Proteomes" id="UP000678393">
    <property type="component" value="Unassembled WGS sequence"/>
</dbReference>
<feature type="non-terminal residue" evidence="3">
    <location>
        <position position="370"/>
    </location>
</feature>
<keyword evidence="4" id="KW-1185">Reference proteome</keyword>
<feature type="compositionally biased region" description="Basic and acidic residues" evidence="1">
    <location>
        <begin position="92"/>
        <end position="119"/>
    </location>
</feature>
<dbReference type="InterPro" id="IPR037939">
    <property type="entry name" value="CRADD"/>
</dbReference>